<feature type="transmembrane region" description="Helical" evidence="5">
    <location>
        <begin position="141"/>
        <end position="162"/>
    </location>
</feature>
<dbReference type="GO" id="GO:0016020">
    <property type="term" value="C:membrane"/>
    <property type="evidence" value="ECO:0007669"/>
    <property type="project" value="UniProtKB-SubCell"/>
</dbReference>
<organism evidence="6">
    <name type="scientific">marine sediment metagenome</name>
    <dbReference type="NCBI Taxonomy" id="412755"/>
    <lineage>
        <taxon>unclassified sequences</taxon>
        <taxon>metagenomes</taxon>
        <taxon>ecological metagenomes</taxon>
    </lineage>
</organism>
<evidence type="ECO:0000256" key="3">
    <source>
        <dbReference type="ARBA" id="ARBA00022989"/>
    </source>
</evidence>
<sequence>GMTLELATTIGAIVGGLVAGIIKPEMLAILFSLLLFYVALSMIRKRAVGDPAEGGEQNQEVNSSTQRDYQVTNLPLGMGASFFAGNISGLLGVGGGVIKVPTMYLLMGVPLKIAAATSNFMIGVTATAGAFVYFARGEVDLFVSGSTMIGVFFGALIGSRILHLIKTEYLKKTFIIVLLYLSVEMLFKGLHLRFLF</sequence>
<keyword evidence="4 5" id="KW-0472">Membrane</keyword>
<keyword evidence="2 5" id="KW-0812">Transmembrane</keyword>
<dbReference type="Pfam" id="PF01925">
    <property type="entry name" value="TauE"/>
    <property type="match status" value="1"/>
</dbReference>
<evidence type="ECO:0000256" key="2">
    <source>
        <dbReference type="ARBA" id="ARBA00022692"/>
    </source>
</evidence>
<feature type="transmembrane region" description="Helical" evidence="5">
    <location>
        <begin position="113"/>
        <end position="135"/>
    </location>
</feature>
<comment type="caution">
    <text evidence="6">The sequence shown here is derived from an EMBL/GenBank/DDBJ whole genome shotgun (WGS) entry which is preliminary data.</text>
</comment>
<name>X1PD75_9ZZZZ</name>
<dbReference type="PANTHER" id="PTHR43701">
    <property type="entry name" value="MEMBRANE TRANSPORTER PROTEIN MJ0441-RELATED"/>
    <property type="match status" value="1"/>
</dbReference>
<gene>
    <name evidence="6" type="ORF">S06H3_32379</name>
</gene>
<reference evidence="6" key="1">
    <citation type="journal article" date="2014" name="Front. Microbiol.">
        <title>High frequency of phylogenetically diverse reductive dehalogenase-homologous genes in deep subseafloor sedimentary metagenomes.</title>
        <authorList>
            <person name="Kawai M."/>
            <person name="Futagami T."/>
            <person name="Toyoda A."/>
            <person name="Takaki Y."/>
            <person name="Nishi S."/>
            <person name="Hori S."/>
            <person name="Arai W."/>
            <person name="Tsubouchi T."/>
            <person name="Morono Y."/>
            <person name="Uchiyama I."/>
            <person name="Ito T."/>
            <person name="Fujiyama A."/>
            <person name="Inagaki F."/>
            <person name="Takami H."/>
        </authorList>
    </citation>
    <scope>NUCLEOTIDE SEQUENCE</scope>
    <source>
        <strain evidence="6">Expedition CK06-06</strain>
    </source>
</reference>
<dbReference type="EMBL" id="BARV01019250">
    <property type="protein sequence ID" value="GAI28859.1"/>
    <property type="molecule type" value="Genomic_DNA"/>
</dbReference>
<protein>
    <recommendedName>
        <fullName evidence="7">Membrane transporter protein</fullName>
    </recommendedName>
</protein>
<evidence type="ECO:0000256" key="1">
    <source>
        <dbReference type="ARBA" id="ARBA00004141"/>
    </source>
</evidence>
<dbReference type="PANTHER" id="PTHR43701:SF2">
    <property type="entry name" value="MEMBRANE TRANSPORTER PROTEIN YJNA-RELATED"/>
    <property type="match status" value="1"/>
</dbReference>
<evidence type="ECO:0000256" key="4">
    <source>
        <dbReference type="ARBA" id="ARBA00023136"/>
    </source>
</evidence>
<keyword evidence="3 5" id="KW-1133">Transmembrane helix</keyword>
<dbReference type="AlphaFoldDB" id="X1PD75"/>
<feature type="non-terminal residue" evidence="6">
    <location>
        <position position="1"/>
    </location>
</feature>
<evidence type="ECO:0000256" key="5">
    <source>
        <dbReference type="SAM" id="Phobius"/>
    </source>
</evidence>
<proteinExistence type="predicted"/>
<feature type="transmembrane region" description="Helical" evidence="5">
    <location>
        <begin position="12"/>
        <end position="40"/>
    </location>
</feature>
<feature type="transmembrane region" description="Helical" evidence="5">
    <location>
        <begin position="174"/>
        <end position="194"/>
    </location>
</feature>
<dbReference type="InterPro" id="IPR051598">
    <property type="entry name" value="TSUP/Inactive_protease-like"/>
</dbReference>
<accession>X1PD75</accession>
<evidence type="ECO:0008006" key="7">
    <source>
        <dbReference type="Google" id="ProtNLM"/>
    </source>
</evidence>
<evidence type="ECO:0000313" key="6">
    <source>
        <dbReference type="EMBL" id="GAI28859.1"/>
    </source>
</evidence>
<comment type="subcellular location">
    <subcellularLocation>
        <location evidence="1">Membrane</location>
        <topology evidence="1">Multi-pass membrane protein</topology>
    </subcellularLocation>
</comment>
<dbReference type="InterPro" id="IPR002781">
    <property type="entry name" value="TM_pro_TauE-like"/>
</dbReference>